<dbReference type="InterPro" id="IPR036322">
    <property type="entry name" value="WD40_repeat_dom_sf"/>
</dbReference>
<keyword evidence="1" id="KW-0853">WD repeat</keyword>
<dbReference type="OrthoDB" id="6262491at2759"/>
<evidence type="ECO:0000313" key="7">
    <source>
        <dbReference type="Proteomes" id="UP000187406"/>
    </source>
</evidence>
<dbReference type="PANTHER" id="PTHR35549">
    <property type="entry name" value="OS04G0584500 PROTEIN"/>
    <property type="match status" value="1"/>
</dbReference>
<evidence type="ECO:0000259" key="4">
    <source>
        <dbReference type="Pfam" id="PF23628"/>
    </source>
</evidence>
<gene>
    <name evidence="6" type="ORF">CFOL_v3_18403</name>
</gene>
<organism evidence="6 7">
    <name type="scientific">Cephalotus follicularis</name>
    <name type="common">Albany pitcher plant</name>
    <dbReference type="NCBI Taxonomy" id="3775"/>
    <lineage>
        <taxon>Eukaryota</taxon>
        <taxon>Viridiplantae</taxon>
        <taxon>Streptophyta</taxon>
        <taxon>Embryophyta</taxon>
        <taxon>Tracheophyta</taxon>
        <taxon>Spermatophyta</taxon>
        <taxon>Magnoliopsida</taxon>
        <taxon>eudicotyledons</taxon>
        <taxon>Gunneridae</taxon>
        <taxon>Pentapetalae</taxon>
        <taxon>rosids</taxon>
        <taxon>fabids</taxon>
        <taxon>Oxalidales</taxon>
        <taxon>Cephalotaceae</taxon>
        <taxon>Cephalotus</taxon>
    </lineage>
</organism>
<dbReference type="Gene3D" id="2.130.10.10">
    <property type="entry name" value="YVTN repeat-like/Quinoprotein amine dehydrogenase"/>
    <property type="match status" value="2"/>
</dbReference>
<dbReference type="InterPro" id="IPR055566">
    <property type="entry name" value="ARM_LIN"/>
</dbReference>
<dbReference type="Pfam" id="PF00400">
    <property type="entry name" value="WD40"/>
    <property type="match status" value="1"/>
</dbReference>
<dbReference type="SMART" id="SM00320">
    <property type="entry name" value="WD40"/>
    <property type="match status" value="2"/>
</dbReference>
<dbReference type="STRING" id="3775.A0A1Q3C4C2"/>
<reference evidence="7" key="1">
    <citation type="submission" date="2016-04" db="EMBL/GenBank/DDBJ databases">
        <title>Cephalotus genome sequencing.</title>
        <authorList>
            <person name="Fukushima K."/>
            <person name="Hasebe M."/>
            <person name="Fang X."/>
        </authorList>
    </citation>
    <scope>NUCLEOTIDE SEQUENCE [LARGE SCALE GENOMIC DNA]</scope>
    <source>
        <strain evidence="7">cv. St1</strain>
    </source>
</reference>
<dbReference type="SUPFAM" id="SSF50978">
    <property type="entry name" value="WD40 repeat-like"/>
    <property type="match status" value="1"/>
</dbReference>
<dbReference type="InParanoid" id="A0A1Q3C4C2"/>
<dbReference type="Pfam" id="PF23654">
    <property type="entry name" value="ARM_LIN_2nd"/>
    <property type="match status" value="1"/>
</dbReference>
<dbReference type="PROSITE" id="PS50294">
    <property type="entry name" value="WD_REPEATS_REGION"/>
    <property type="match status" value="1"/>
</dbReference>
<dbReference type="Pfam" id="PF23568">
    <property type="entry name" value="ARM_LIN"/>
    <property type="match status" value="1"/>
</dbReference>
<feature type="repeat" description="WD" evidence="1">
    <location>
        <begin position="1067"/>
        <end position="1100"/>
    </location>
</feature>
<dbReference type="Gene3D" id="1.25.10.10">
    <property type="entry name" value="Leucine-rich Repeat Variant"/>
    <property type="match status" value="1"/>
</dbReference>
<dbReference type="InterPro" id="IPR056512">
    <property type="entry name" value="LIN_N"/>
</dbReference>
<dbReference type="Proteomes" id="UP000187406">
    <property type="component" value="Unassembled WGS sequence"/>
</dbReference>
<evidence type="ECO:0000313" key="6">
    <source>
        <dbReference type="EMBL" id="GAV74923.1"/>
    </source>
</evidence>
<sequence length="1309" mass="148287">MSKNSLSRSFTSTRSVLTNVNERPDLESIRVLVISVNQYIHESITNAETWKVLKLRCISRLNAQKQEFFEFADHSVISNLFWGIGNIEAAMQAKRQEEKTCGLRSSEGMLQVPALLDEDGVTAGIPNRYLVSCSYFYLSVVKKLQRDEWQAATYFLQALLVSPRLIRTEFAQELCERLFSSCTGCEIQEMGERRCLVSTFPEENYEDNVSESMRLMAARYKHCLMYYQVMFYGETPQWQCGSGHISSPDYEHYFFDEGSTSNSKSKERRCSLPTYCSYEKLHPLDPGENETGGKRGNAKASGDILGLQDYSKAYKHLEDIPKLQIHYAELKRNPSVKSLQDMLQESRSDTPTSVGSTFNDGDWEAYMEDTKSSITRTSADDLQPETSNQTLHTLSSTSGREYRDKIFPQAYKYSLQEEGNEETILEIGDEKLDTRWNCHVEDNITQKTLEPHHLQLFQDIACTSQHAQMKNQVSATRIMLNLRSPEKDSKRELLRVLEKVSEEFGNFVQDYAVEVPTIYEMLNNKTEVKYGMLKDAILDQLLTAISTSKKETVIRASVTVLIAIVSVKKSVLDDIKNKGLQLSHLASALKRNVHEAATLIYLIKPSPSEIKTLELLPALVEVVCTSTSYKGRLASLVLTPPAASVIIIEVLVTAFDCATNNMHLAAINSPRVLRGLLDVTRSNDLEQFISLTTILVKCMQFDGQCRKHISQFTPMAPFIRLLQSDDKRAKCIALEFFHEILQIPRSSAIALLQQIRKKGSKTMHTLLLCVRQLQSGYHLLAANLLIQLDIMEDSTGKSLFREEAMQVLLEAVASEESSTMQLLSAFILSNIGGTYAWTGEPYTIAWLVKKAGLTSMYHRNMIKHFDWLDHSLQDAAIDSWCSKIARSMIDMGESLFCALEKGLRSTIKRVSRDSLTAVAWLGCEITKSPQSIRYSACDILLGGIEQYLHPGSELDERLVACLCIYNYASGKGMQKLIHLSEGERESLRRFSNVTWMAEELHKVADYYLPHKSRISCVHTQILEISNKCSGAVTALIYYKGLLFSGYYNGSIKVWDITRQSTTLIWDMKEHKRAVTCFSVFEIGESLLSGSADKTIKVWQMVQRKLECIEVIATKEPIKKLETSGQLIFVITRSHRLKVFDSSRTVKDICKRKRVKCMRLVCGRIYAGCMDSSIQELAMTNNREREIKAPTKRWRIQNKPINSIVVYKDWIYSASSFVEGSNIKDWRRHHDPQMSIVPDKGANILAMGVVEDFIYLNCSSSTSTLQIWLRKTQQKVGRISAGSKITTLLTANDIVICGTETGQIKGWIPL</sequence>
<keyword evidence="7" id="KW-1185">Reference proteome</keyword>
<evidence type="ECO:0000256" key="2">
    <source>
        <dbReference type="SAM" id="MobiDB-lite"/>
    </source>
</evidence>
<feature type="domain" description="Putative E3 ubiquitin-protein ligase LIN ARM repeats" evidence="5">
    <location>
        <begin position="501"/>
        <end position="649"/>
    </location>
</feature>
<dbReference type="InterPro" id="IPR011989">
    <property type="entry name" value="ARM-like"/>
</dbReference>
<feature type="domain" description="Putative E3 ubiquitin-protein ligase LIN ARM-like" evidence="4">
    <location>
        <begin position="651"/>
        <end position="1003"/>
    </location>
</feature>
<dbReference type="InterPro" id="IPR001680">
    <property type="entry name" value="WD40_rpt"/>
</dbReference>
<dbReference type="InterPro" id="IPR056514">
    <property type="entry name" value="ARM_LIN_2nd"/>
</dbReference>
<dbReference type="Pfam" id="PF23628">
    <property type="entry name" value="ARM_LIN_C"/>
    <property type="match status" value="1"/>
</dbReference>
<name>A0A1Q3C4C2_CEPFO</name>
<dbReference type="PROSITE" id="PS50082">
    <property type="entry name" value="WD_REPEATS_2"/>
    <property type="match status" value="1"/>
</dbReference>
<comment type="caution">
    <text evidence="6">The sequence shown here is derived from an EMBL/GenBank/DDBJ whole genome shotgun (WGS) entry which is preliminary data.</text>
</comment>
<dbReference type="SUPFAM" id="SSF48371">
    <property type="entry name" value="ARM repeat"/>
    <property type="match status" value="1"/>
</dbReference>
<dbReference type="PANTHER" id="PTHR35549:SF2">
    <property type="entry name" value="TRANSDUCIN_WD40 REPEAT-LIKE SUPERFAMILY PROTEIN"/>
    <property type="match status" value="1"/>
</dbReference>
<proteinExistence type="predicted"/>
<protein>
    <submittedName>
        <fullName evidence="6">WD40 domain-containing protein</fullName>
    </submittedName>
</protein>
<dbReference type="InterPro" id="IPR015943">
    <property type="entry name" value="WD40/YVTN_repeat-like_dom_sf"/>
</dbReference>
<dbReference type="InterPro" id="IPR016024">
    <property type="entry name" value="ARM-type_fold"/>
</dbReference>
<feature type="region of interest" description="Disordered" evidence="2">
    <location>
        <begin position="343"/>
        <end position="362"/>
    </location>
</feature>
<dbReference type="FunCoup" id="A0A1Q3C4C2">
    <property type="interactions" value="903"/>
</dbReference>
<evidence type="ECO:0000259" key="5">
    <source>
        <dbReference type="Pfam" id="PF23654"/>
    </source>
</evidence>
<evidence type="ECO:0000259" key="3">
    <source>
        <dbReference type="Pfam" id="PF23568"/>
    </source>
</evidence>
<feature type="domain" description="Putative E3 ubiquitin-protein ligase LIN N-terminal" evidence="3">
    <location>
        <begin position="30"/>
        <end position="181"/>
    </location>
</feature>
<evidence type="ECO:0000256" key="1">
    <source>
        <dbReference type="PROSITE-ProRule" id="PRU00221"/>
    </source>
</evidence>
<accession>A0A1Q3C4C2</accession>
<dbReference type="EMBL" id="BDDD01001285">
    <property type="protein sequence ID" value="GAV74923.1"/>
    <property type="molecule type" value="Genomic_DNA"/>
</dbReference>
<feature type="compositionally biased region" description="Polar residues" evidence="2">
    <location>
        <begin position="343"/>
        <end position="359"/>
    </location>
</feature>